<dbReference type="InterPro" id="IPR001715">
    <property type="entry name" value="CH_dom"/>
</dbReference>
<evidence type="ECO:0000259" key="2">
    <source>
        <dbReference type="PROSITE" id="PS50021"/>
    </source>
</evidence>
<feature type="domain" description="Calponin-homology (CH)" evidence="2">
    <location>
        <begin position="135"/>
        <end position="249"/>
    </location>
</feature>
<dbReference type="RefSeq" id="XP_002677073.1">
    <property type="nucleotide sequence ID" value="XM_002677027.1"/>
</dbReference>
<accession>D2VF94</accession>
<proteinExistence type="predicted"/>
<dbReference type="Gene3D" id="1.10.418.10">
    <property type="entry name" value="Calponin-like domain"/>
    <property type="match status" value="2"/>
</dbReference>
<feature type="compositionally biased region" description="Polar residues" evidence="1">
    <location>
        <begin position="236"/>
        <end position="246"/>
    </location>
</feature>
<dbReference type="OrthoDB" id="18853at2759"/>
<dbReference type="InParanoid" id="D2VF94"/>
<sequence>MNPVDPNWIETQHRSFLNWTNSQLRNKHVQLTNLTEDLKSGVHLLELLSELLHTPIHIPITNPQFRIQMMNNLTEALEIIRKDCDISLINIDSNDIVDGNTKLVLALIHSLMYKYQVCKAMSDDRNVIDKNTPMTVVEKQLIDWLNSILYNSQPVITNITNDWTNGEHLKNLVHYFLPHNFEQVFESLNSMNPTEKIAECIKLADQELKIPKILEAQDISNAQQVPPPPIQVETKPISQPTVSSMNFDDISSAPPLSPPSIDEQKFNYQQQPPVQNWNLQPSQPVQPVQYYPQSHQQSLTKSTYLPDQSNQANSHISSLYSPGNSNSVQLIPQIPSPNQQVYGQENNHQSLMVPPPLMPTQSLQPYMDPYQQFNGIPTQHMMMMNQYSPQMQPPPQMPPQQQRQPMIITTTTTTNNHQVFTSDNMQYGYYQQQFY</sequence>
<dbReference type="STRING" id="5762.D2VF94"/>
<dbReference type="InterPro" id="IPR036872">
    <property type="entry name" value="CH_dom_sf"/>
</dbReference>
<feature type="compositionally biased region" description="Polar residues" evidence="1">
    <location>
        <begin position="266"/>
        <end position="279"/>
    </location>
</feature>
<dbReference type="Proteomes" id="UP000006671">
    <property type="component" value="Unassembled WGS sequence"/>
</dbReference>
<dbReference type="PROSITE" id="PS50021">
    <property type="entry name" value="CH"/>
    <property type="match status" value="2"/>
</dbReference>
<dbReference type="AlphaFoldDB" id="D2VF94"/>
<reference evidence="3 4" key="1">
    <citation type="journal article" date="2010" name="Cell">
        <title>The genome of Naegleria gruberi illuminates early eukaryotic versatility.</title>
        <authorList>
            <person name="Fritz-Laylin L.K."/>
            <person name="Prochnik S.E."/>
            <person name="Ginger M.L."/>
            <person name="Dacks J.B."/>
            <person name="Carpenter M.L."/>
            <person name="Field M.C."/>
            <person name="Kuo A."/>
            <person name="Paredez A."/>
            <person name="Chapman J."/>
            <person name="Pham J."/>
            <person name="Shu S."/>
            <person name="Neupane R."/>
            <person name="Cipriano M."/>
            <person name="Mancuso J."/>
            <person name="Tu H."/>
            <person name="Salamov A."/>
            <person name="Lindquist E."/>
            <person name="Shapiro H."/>
            <person name="Lucas S."/>
            <person name="Grigoriev I.V."/>
            <person name="Cande W.Z."/>
            <person name="Fulton C."/>
            <person name="Rokhsar D.S."/>
            <person name="Dawson S.C."/>
        </authorList>
    </citation>
    <scope>NUCLEOTIDE SEQUENCE [LARGE SCALE GENOMIC DNA]</scope>
    <source>
        <strain evidence="3 4">NEG-M</strain>
    </source>
</reference>
<name>D2VF94_NAEGR</name>
<dbReference type="SUPFAM" id="SSF47576">
    <property type="entry name" value="Calponin-homology domain, CH-domain"/>
    <property type="match status" value="1"/>
</dbReference>
<dbReference type="SMART" id="SM00033">
    <property type="entry name" value="CH"/>
    <property type="match status" value="2"/>
</dbReference>
<keyword evidence="4" id="KW-1185">Reference proteome</keyword>
<evidence type="ECO:0000313" key="4">
    <source>
        <dbReference type="Proteomes" id="UP000006671"/>
    </source>
</evidence>
<gene>
    <name evidence="3" type="ORF">NAEGRDRAFT_58022</name>
</gene>
<evidence type="ECO:0000256" key="1">
    <source>
        <dbReference type="SAM" id="MobiDB-lite"/>
    </source>
</evidence>
<dbReference type="Pfam" id="PF00307">
    <property type="entry name" value="CH"/>
    <property type="match status" value="2"/>
</dbReference>
<dbReference type="EMBL" id="GG738868">
    <property type="protein sequence ID" value="EFC44329.1"/>
    <property type="molecule type" value="Genomic_DNA"/>
</dbReference>
<feature type="compositionally biased region" description="Low complexity" evidence="1">
    <location>
        <begin position="280"/>
        <end position="298"/>
    </location>
</feature>
<dbReference type="GeneID" id="8848223"/>
<feature type="domain" description="Calponin-homology (CH)" evidence="2">
    <location>
        <begin position="10"/>
        <end position="116"/>
    </location>
</feature>
<protein>
    <submittedName>
        <fullName evidence="3">Calponin homology domain-containing protein</fullName>
    </submittedName>
</protein>
<organism evidence="4">
    <name type="scientific">Naegleria gruberi</name>
    <name type="common">Amoeba</name>
    <dbReference type="NCBI Taxonomy" id="5762"/>
    <lineage>
        <taxon>Eukaryota</taxon>
        <taxon>Discoba</taxon>
        <taxon>Heterolobosea</taxon>
        <taxon>Tetramitia</taxon>
        <taxon>Eutetramitia</taxon>
        <taxon>Vahlkampfiidae</taxon>
        <taxon>Naegleria</taxon>
    </lineage>
</organism>
<evidence type="ECO:0000313" key="3">
    <source>
        <dbReference type="EMBL" id="EFC44329.1"/>
    </source>
</evidence>
<feature type="region of interest" description="Disordered" evidence="1">
    <location>
        <begin position="220"/>
        <end position="300"/>
    </location>
</feature>
<dbReference type="eggNOG" id="KOG0518">
    <property type="taxonomic scope" value="Eukaryota"/>
</dbReference>
<dbReference type="VEuPathDB" id="AmoebaDB:NAEGRDRAFT_58022"/>
<dbReference type="PANTHER" id="PTHR11915">
    <property type="entry name" value="SPECTRIN/FILAMIN RELATED CYTOSKELETAL PROTEIN"/>
    <property type="match status" value="1"/>
</dbReference>
<dbReference type="KEGG" id="ngr:NAEGRDRAFT_58022"/>
<feature type="region of interest" description="Disordered" evidence="1">
    <location>
        <begin position="305"/>
        <end position="324"/>
    </location>
</feature>